<comment type="caution">
    <text evidence="1">The sequence shown here is derived from an EMBL/GenBank/DDBJ whole genome shotgun (WGS) entry which is preliminary data.</text>
</comment>
<protein>
    <submittedName>
        <fullName evidence="1">Uncharacterized protein</fullName>
    </submittedName>
</protein>
<evidence type="ECO:0000313" key="1">
    <source>
        <dbReference type="EMBL" id="KAA5597298.1"/>
    </source>
</evidence>
<dbReference type="Proteomes" id="UP000323886">
    <property type="component" value="Unassembled WGS sequence"/>
</dbReference>
<sequence>MSNEIFRASGVDPNDGAKIVYVWCRDNNQDSYTLIGSGYVVGAQAGLPPGIRPGQFCVVFILPPGHSADTIVITDDTNGKEFLPNVSVIPCSTSAVFQPGVGAISDGAAADASTARLA</sequence>
<proteinExistence type="predicted"/>
<name>A0A5M6HNQ8_9HYPH</name>
<evidence type="ECO:0000313" key="2">
    <source>
        <dbReference type="Proteomes" id="UP000323886"/>
    </source>
</evidence>
<gene>
    <name evidence="1" type="ORF">F1193_14280</name>
</gene>
<organism evidence="1 2">
    <name type="scientific">Blastochloris sulfoviridis</name>
    <dbReference type="NCBI Taxonomy" id="50712"/>
    <lineage>
        <taxon>Bacteria</taxon>
        <taxon>Pseudomonadati</taxon>
        <taxon>Pseudomonadota</taxon>
        <taxon>Alphaproteobacteria</taxon>
        <taxon>Hyphomicrobiales</taxon>
        <taxon>Blastochloridaceae</taxon>
        <taxon>Blastochloris</taxon>
    </lineage>
</organism>
<keyword evidence="2" id="KW-1185">Reference proteome</keyword>
<dbReference type="EMBL" id="VWPL01000033">
    <property type="protein sequence ID" value="KAA5597298.1"/>
    <property type="molecule type" value="Genomic_DNA"/>
</dbReference>
<dbReference type="OrthoDB" id="8453177at2"/>
<dbReference type="RefSeq" id="WP_150098474.1">
    <property type="nucleotide sequence ID" value="NZ_VWPL01000033.1"/>
</dbReference>
<dbReference type="AlphaFoldDB" id="A0A5M6HNQ8"/>
<reference evidence="1 2" key="1">
    <citation type="submission" date="2019-09" db="EMBL/GenBank/DDBJ databases">
        <title>Draft Whole-Genome sequence of Blastochloris sulfoviridis DSM 729.</title>
        <authorList>
            <person name="Meyer T.E."/>
            <person name="Kyndt J.A."/>
        </authorList>
    </citation>
    <scope>NUCLEOTIDE SEQUENCE [LARGE SCALE GENOMIC DNA]</scope>
    <source>
        <strain evidence="1 2">DSM 729</strain>
    </source>
</reference>
<accession>A0A5M6HNQ8</accession>